<dbReference type="AlphaFoldDB" id="A0A0F9J2C1"/>
<organism evidence="1">
    <name type="scientific">marine sediment metagenome</name>
    <dbReference type="NCBI Taxonomy" id="412755"/>
    <lineage>
        <taxon>unclassified sequences</taxon>
        <taxon>metagenomes</taxon>
        <taxon>ecological metagenomes</taxon>
    </lineage>
</organism>
<sequence length="101" mass="10386">MGSGAKSPAVGSVIATGLAMNIDTVGFRPRHVRVVNAGATGLSRFEWFQGMADASAVKTATNGTVSVVTSDGITPRANGFTLGADANVNIIDEIVHFEAHE</sequence>
<protein>
    <submittedName>
        <fullName evidence="1">Uncharacterized protein</fullName>
    </submittedName>
</protein>
<dbReference type="EMBL" id="LAZR01012489">
    <property type="protein sequence ID" value="KKM26564.1"/>
    <property type="molecule type" value="Genomic_DNA"/>
</dbReference>
<evidence type="ECO:0000313" key="1">
    <source>
        <dbReference type="EMBL" id="KKM26564.1"/>
    </source>
</evidence>
<comment type="caution">
    <text evidence="1">The sequence shown here is derived from an EMBL/GenBank/DDBJ whole genome shotgun (WGS) entry which is preliminary data.</text>
</comment>
<gene>
    <name evidence="1" type="ORF">LCGC14_1583500</name>
</gene>
<accession>A0A0F9J2C1</accession>
<proteinExistence type="predicted"/>
<reference evidence="1" key="1">
    <citation type="journal article" date="2015" name="Nature">
        <title>Complex archaea that bridge the gap between prokaryotes and eukaryotes.</title>
        <authorList>
            <person name="Spang A."/>
            <person name="Saw J.H."/>
            <person name="Jorgensen S.L."/>
            <person name="Zaremba-Niedzwiedzka K."/>
            <person name="Martijn J."/>
            <person name="Lind A.E."/>
            <person name="van Eijk R."/>
            <person name="Schleper C."/>
            <person name="Guy L."/>
            <person name="Ettema T.J."/>
        </authorList>
    </citation>
    <scope>NUCLEOTIDE SEQUENCE</scope>
</reference>
<name>A0A0F9J2C1_9ZZZZ</name>